<dbReference type="InterPro" id="IPR011009">
    <property type="entry name" value="Kinase-like_dom_sf"/>
</dbReference>
<dbReference type="Pfam" id="PF00069">
    <property type="entry name" value="Pkinase"/>
    <property type="match status" value="1"/>
</dbReference>
<feature type="domain" description="Protein kinase" evidence="6">
    <location>
        <begin position="1"/>
        <end position="178"/>
    </location>
</feature>
<dbReference type="PANTHER" id="PTHR11584">
    <property type="entry name" value="SERINE/THREONINE PROTEIN KINASE"/>
    <property type="match status" value="1"/>
</dbReference>
<dbReference type="KEGG" id="bgt:106069530"/>
<reference evidence="7" key="1">
    <citation type="submission" date="2020-05" db="UniProtKB">
        <authorList>
            <consortium name="EnsemblMetazoa"/>
        </authorList>
    </citation>
    <scope>IDENTIFICATION</scope>
    <source>
        <strain evidence="7">BB02</strain>
    </source>
</reference>
<sequence length="182" mass="20113">MPGRSVFDHLKKFDRMTESATAKVTKQVLEGLAFLHSNDIVHRDIKASNILRDVLGNIKLSDLGISKHLTGVTSTAGMNTAEGSSYWMAPEVIRGSGYGRNADLWSVGCTVVEMMTKEPPFYKLKPATAIYKIGQGESPIYELPADSTDNVKAFLSITFQPKSSDRTSAQRLLEHDFVKYVL</sequence>
<dbReference type="PANTHER" id="PTHR11584:SF369">
    <property type="entry name" value="MITOGEN-ACTIVATED PROTEIN KINASE KINASE KINASE 19-RELATED"/>
    <property type="match status" value="1"/>
</dbReference>
<dbReference type="EnsemblMetazoa" id="BGLB008543-RB">
    <property type="protein sequence ID" value="BGLB008543-PB"/>
    <property type="gene ID" value="BGLB008543"/>
</dbReference>
<evidence type="ECO:0000256" key="3">
    <source>
        <dbReference type="ARBA" id="ARBA00022741"/>
    </source>
</evidence>
<keyword evidence="3" id="KW-0547">Nucleotide-binding</keyword>
<name>A0A2C9JV71_BIOGL</name>
<dbReference type="GO" id="GO:0004674">
    <property type="term" value="F:protein serine/threonine kinase activity"/>
    <property type="evidence" value="ECO:0007669"/>
    <property type="project" value="UniProtKB-KW"/>
</dbReference>
<dbReference type="SMART" id="SM00220">
    <property type="entry name" value="S_TKc"/>
    <property type="match status" value="1"/>
</dbReference>
<dbReference type="InterPro" id="IPR000719">
    <property type="entry name" value="Prot_kinase_dom"/>
</dbReference>
<dbReference type="AlphaFoldDB" id="A0A2C9JV71"/>
<dbReference type="VEuPathDB" id="VectorBase:BGLB008543"/>
<proteinExistence type="predicted"/>
<organism evidence="7 8">
    <name type="scientific">Biomphalaria glabrata</name>
    <name type="common">Bloodfluke planorb</name>
    <name type="synonym">Freshwater snail</name>
    <dbReference type="NCBI Taxonomy" id="6526"/>
    <lineage>
        <taxon>Eukaryota</taxon>
        <taxon>Metazoa</taxon>
        <taxon>Spiralia</taxon>
        <taxon>Lophotrochozoa</taxon>
        <taxon>Mollusca</taxon>
        <taxon>Gastropoda</taxon>
        <taxon>Heterobranchia</taxon>
        <taxon>Euthyneura</taxon>
        <taxon>Panpulmonata</taxon>
        <taxon>Hygrophila</taxon>
        <taxon>Lymnaeoidea</taxon>
        <taxon>Planorbidae</taxon>
        <taxon>Biomphalaria</taxon>
    </lineage>
</organism>
<keyword evidence="1" id="KW-0723">Serine/threonine-protein kinase</keyword>
<gene>
    <name evidence="7" type="primary">106069530</name>
</gene>
<dbReference type="STRING" id="6526.A0A2C9JV71"/>
<dbReference type="SUPFAM" id="SSF56112">
    <property type="entry name" value="Protein kinase-like (PK-like)"/>
    <property type="match status" value="1"/>
</dbReference>
<accession>A0A2C9JV71</accession>
<evidence type="ECO:0000259" key="6">
    <source>
        <dbReference type="PROSITE" id="PS50011"/>
    </source>
</evidence>
<dbReference type="OrthoDB" id="10017719at2759"/>
<dbReference type="EnsemblMetazoa" id="BGLB008543-RC">
    <property type="protein sequence ID" value="BGLB008543-PC"/>
    <property type="gene ID" value="BGLB008543"/>
</dbReference>
<evidence type="ECO:0000313" key="7">
    <source>
        <dbReference type="EnsemblMetazoa" id="BGLB008543-PC"/>
    </source>
</evidence>
<dbReference type="Proteomes" id="UP000076420">
    <property type="component" value="Unassembled WGS sequence"/>
</dbReference>
<dbReference type="PROSITE" id="PS50011">
    <property type="entry name" value="PROTEIN_KINASE_DOM"/>
    <property type="match status" value="1"/>
</dbReference>
<keyword evidence="4" id="KW-0418">Kinase</keyword>
<evidence type="ECO:0000256" key="5">
    <source>
        <dbReference type="ARBA" id="ARBA00022840"/>
    </source>
</evidence>
<evidence type="ECO:0000313" key="8">
    <source>
        <dbReference type="Proteomes" id="UP000076420"/>
    </source>
</evidence>
<dbReference type="EnsemblMetazoa" id="BGLB008543-RD">
    <property type="protein sequence ID" value="BGLB008543-PD"/>
    <property type="gene ID" value="BGLB008543"/>
</dbReference>
<keyword evidence="2" id="KW-0808">Transferase</keyword>
<evidence type="ECO:0000256" key="4">
    <source>
        <dbReference type="ARBA" id="ARBA00022777"/>
    </source>
</evidence>
<dbReference type="Gene3D" id="1.10.510.10">
    <property type="entry name" value="Transferase(Phosphotransferase) domain 1"/>
    <property type="match status" value="1"/>
</dbReference>
<dbReference type="GO" id="GO:0005524">
    <property type="term" value="F:ATP binding"/>
    <property type="evidence" value="ECO:0007669"/>
    <property type="project" value="UniProtKB-KW"/>
</dbReference>
<evidence type="ECO:0000256" key="2">
    <source>
        <dbReference type="ARBA" id="ARBA00022679"/>
    </source>
</evidence>
<protein>
    <recommendedName>
        <fullName evidence="6">Protein kinase domain-containing protein</fullName>
    </recommendedName>
</protein>
<evidence type="ECO:0000256" key="1">
    <source>
        <dbReference type="ARBA" id="ARBA00022527"/>
    </source>
</evidence>
<keyword evidence="5" id="KW-0067">ATP-binding</keyword>
<dbReference type="VEuPathDB" id="VectorBase:BGLAX_029364"/>